<evidence type="ECO:0000313" key="2">
    <source>
        <dbReference type="EMBL" id="GFJ84192.1"/>
    </source>
</evidence>
<dbReference type="AlphaFoldDB" id="A0A6V8KG30"/>
<dbReference type="EMBL" id="BLPF01000003">
    <property type="protein sequence ID" value="GFJ84192.1"/>
    <property type="molecule type" value="Genomic_DNA"/>
</dbReference>
<comment type="caution">
    <text evidence="2">The sequence shown here is derived from an EMBL/GenBank/DDBJ whole genome shotgun (WGS) entry which is preliminary data.</text>
</comment>
<feature type="compositionally biased region" description="Low complexity" evidence="1">
    <location>
        <begin position="8"/>
        <end position="30"/>
    </location>
</feature>
<protein>
    <submittedName>
        <fullName evidence="2">Uncharacterized protein</fullName>
    </submittedName>
</protein>
<evidence type="ECO:0000256" key="1">
    <source>
        <dbReference type="SAM" id="MobiDB-lite"/>
    </source>
</evidence>
<keyword evidence="3" id="KW-1185">Reference proteome</keyword>
<organism evidence="2 3">
    <name type="scientific">Phytohabitans houttuyneae</name>
    <dbReference type="NCBI Taxonomy" id="1076126"/>
    <lineage>
        <taxon>Bacteria</taxon>
        <taxon>Bacillati</taxon>
        <taxon>Actinomycetota</taxon>
        <taxon>Actinomycetes</taxon>
        <taxon>Micromonosporales</taxon>
        <taxon>Micromonosporaceae</taxon>
    </lineage>
</organism>
<evidence type="ECO:0000313" key="3">
    <source>
        <dbReference type="Proteomes" id="UP000482800"/>
    </source>
</evidence>
<gene>
    <name evidence="2" type="ORF">Phou_083720</name>
</gene>
<reference evidence="2 3" key="2">
    <citation type="submission" date="2020-03" db="EMBL/GenBank/DDBJ databases">
        <authorList>
            <person name="Ichikawa N."/>
            <person name="Kimura A."/>
            <person name="Kitahashi Y."/>
            <person name="Uohara A."/>
        </authorList>
    </citation>
    <scope>NUCLEOTIDE SEQUENCE [LARGE SCALE GENOMIC DNA]</scope>
    <source>
        <strain evidence="2 3">NBRC 108639</strain>
    </source>
</reference>
<proteinExistence type="predicted"/>
<accession>A0A6V8KG30</accession>
<dbReference type="Proteomes" id="UP000482800">
    <property type="component" value="Unassembled WGS sequence"/>
</dbReference>
<name>A0A6V8KG30_9ACTN</name>
<sequence>MAEVTTLSSTAGTRGSSAAARGSIDSSGGAPSAGRPWERRNSRGRTRVRQLSAMSASARSPAVACRYTRARGGRCPPSSLQRI</sequence>
<feature type="region of interest" description="Disordered" evidence="1">
    <location>
        <begin position="1"/>
        <end position="62"/>
    </location>
</feature>
<reference evidence="2 3" key="1">
    <citation type="submission" date="2020-03" db="EMBL/GenBank/DDBJ databases">
        <title>Whole genome shotgun sequence of Phytohabitans houttuyneae NBRC 108639.</title>
        <authorList>
            <person name="Komaki H."/>
            <person name="Tamura T."/>
        </authorList>
    </citation>
    <scope>NUCLEOTIDE SEQUENCE [LARGE SCALE GENOMIC DNA]</scope>
    <source>
        <strain evidence="2 3">NBRC 108639</strain>
    </source>
</reference>